<dbReference type="CDD" id="cd00140">
    <property type="entry name" value="beta_clamp"/>
    <property type="match status" value="1"/>
</dbReference>
<evidence type="ECO:0000313" key="13">
    <source>
        <dbReference type="EMBL" id="BBH49415.1"/>
    </source>
</evidence>
<feature type="domain" description="DNA polymerase III beta sliding clamp C-terminal" evidence="12">
    <location>
        <begin position="244"/>
        <end position="366"/>
    </location>
</feature>
<comment type="function">
    <text evidence="9">Confers DNA tethering and processivity to DNA polymerases and other proteins. Acts as a clamp, forming a ring around DNA (a reaction catalyzed by the clamp-loading complex) which diffuses in an ATP-independent manner freely and bidirectionally along dsDNA. Initially characterized for its ability to contact the catalytic subunit of DNA polymerase III (Pol III), a complex, multichain enzyme responsible for most of the replicative synthesis in bacteria; Pol III exhibits 3'-5' exonuclease proofreading activity. The beta chain is required for initiation of replication as well as for processivity of DNA replication.</text>
</comment>
<name>A0A3G9KA14_9ACTN</name>
<dbReference type="InterPro" id="IPR046938">
    <property type="entry name" value="DNA_clamp_sf"/>
</dbReference>
<dbReference type="InterPro" id="IPR001001">
    <property type="entry name" value="DNA_polIII_beta"/>
</dbReference>
<dbReference type="KEGG" id="pcat:Pcatena_00020"/>
<evidence type="ECO:0000256" key="7">
    <source>
        <dbReference type="ARBA" id="ARBA00022932"/>
    </source>
</evidence>
<keyword evidence="6 9" id="KW-0235">DNA replication</keyword>
<keyword evidence="7 9" id="KW-0239">DNA-directed DNA polymerase</keyword>
<evidence type="ECO:0000313" key="14">
    <source>
        <dbReference type="Proteomes" id="UP000273154"/>
    </source>
</evidence>
<dbReference type="InterPro" id="IPR022637">
    <property type="entry name" value="DNA_polIII_beta_cen"/>
</dbReference>
<evidence type="ECO:0000256" key="4">
    <source>
        <dbReference type="ARBA" id="ARBA00022679"/>
    </source>
</evidence>
<dbReference type="RefSeq" id="WP_126420496.1">
    <property type="nucleotide sequence ID" value="NZ_AP019367.1"/>
</dbReference>
<evidence type="ECO:0000256" key="1">
    <source>
        <dbReference type="ARBA" id="ARBA00004496"/>
    </source>
</evidence>
<evidence type="ECO:0000256" key="5">
    <source>
        <dbReference type="ARBA" id="ARBA00022695"/>
    </source>
</evidence>
<dbReference type="SMART" id="SM00480">
    <property type="entry name" value="POL3Bc"/>
    <property type="match status" value="1"/>
</dbReference>
<reference evidence="14" key="1">
    <citation type="submission" date="2018-11" db="EMBL/GenBank/DDBJ databases">
        <title>Comparative genomics of Parolsenella catena and Libanicoccus massiliensis: Reclassification of Libanicoccus massiliensis as Parolsenella massiliensis comb. nov.</title>
        <authorList>
            <person name="Sakamoto M."/>
            <person name="Ikeyama N."/>
            <person name="Murakami T."/>
            <person name="Mori H."/>
            <person name="Yuki M."/>
            <person name="Ohkuma M."/>
        </authorList>
    </citation>
    <scope>NUCLEOTIDE SEQUENCE [LARGE SCALE GENOMIC DNA]</scope>
    <source>
        <strain evidence="14">JCM 31932</strain>
    </source>
</reference>
<keyword evidence="14" id="KW-1185">Reference proteome</keyword>
<dbReference type="Gene3D" id="3.10.150.10">
    <property type="entry name" value="DNA Polymerase III, subunit A, domain 2"/>
    <property type="match status" value="1"/>
</dbReference>
<protein>
    <recommendedName>
        <fullName evidence="9">Beta sliding clamp</fullName>
    </recommendedName>
</protein>
<keyword evidence="5 9" id="KW-0548">Nucleotidyltransferase</keyword>
<evidence type="ECO:0000256" key="9">
    <source>
        <dbReference type="PIRNR" id="PIRNR000804"/>
    </source>
</evidence>
<dbReference type="GO" id="GO:0008408">
    <property type="term" value="F:3'-5' exonuclease activity"/>
    <property type="evidence" value="ECO:0007669"/>
    <property type="project" value="InterPro"/>
</dbReference>
<comment type="similarity">
    <text evidence="2 9">Belongs to the beta sliding clamp family.</text>
</comment>
<evidence type="ECO:0000256" key="8">
    <source>
        <dbReference type="ARBA" id="ARBA00023125"/>
    </source>
</evidence>
<dbReference type="OrthoDB" id="468978at2"/>
<evidence type="ECO:0000259" key="11">
    <source>
        <dbReference type="Pfam" id="PF02767"/>
    </source>
</evidence>
<dbReference type="Pfam" id="PF02768">
    <property type="entry name" value="DNA_pol3_beta_3"/>
    <property type="match status" value="1"/>
</dbReference>
<keyword evidence="3 9" id="KW-0963">Cytoplasm</keyword>
<evidence type="ECO:0000256" key="6">
    <source>
        <dbReference type="ARBA" id="ARBA00022705"/>
    </source>
</evidence>
<dbReference type="PIRSF" id="PIRSF000804">
    <property type="entry name" value="DNA_pol_III_b"/>
    <property type="match status" value="1"/>
</dbReference>
<dbReference type="PANTHER" id="PTHR30478">
    <property type="entry name" value="DNA POLYMERASE III SUBUNIT BETA"/>
    <property type="match status" value="1"/>
</dbReference>
<feature type="domain" description="DNA polymerase III beta sliding clamp N-terminal" evidence="10">
    <location>
        <begin position="1"/>
        <end position="117"/>
    </location>
</feature>
<keyword evidence="4 9" id="KW-0808">Transferase</keyword>
<dbReference type="Pfam" id="PF02767">
    <property type="entry name" value="DNA_pol3_beta_2"/>
    <property type="match status" value="1"/>
</dbReference>
<dbReference type="AlphaFoldDB" id="A0A3G9KA14"/>
<accession>A0A3G9KA14</accession>
<proteinExistence type="inferred from homology"/>
<gene>
    <name evidence="13" type="ORF">Pcatena_00020</name>
</gene>
<dbReference type="Gene3D" id="3.70.10.10">
    <property type="match status" value="1"/>
</dbReference>
<dbReference type="GO" id="GO:0005737">
    <property type="term" value="C:cytoplasm"/>
    <property type="evidence" value="ECO:0007669"/>
    <property type="project" value="UniProtKB-SubCell"/>
</dbReference>
<dbReference type="GO" id="GO:0006271">
    <property type="term" value="P:DNA strand elongation involved in DNA replication"/>
    <property type="evidence" value="ECO:0007669"/>
    <property type="project" value="TreeGrafter"/>
</dbReference>
<comment type="subunit">
    <text evidence="9">Forms a ring-shaped head-to-tail homodimer around DNA.</text>
</comment>
<dbReference type="GO" id="GO:0009360">
    <property type="term" value="C:DNA polymerase III complex"/>
    <property type="evidence" value="ECO:0007669"/>
    <property type="project" value="InterPro"/>
</dbReference>
<dbReference type="Proteomes" id="UP000273154">
    <property type="component" value="Chromosome"/>
</dbReference>
<dbReference type="GeneID" id="88848140"/>
<evidence type="ECO:0000256" key="2">
    <source>
        <dbReference type="ARBA" id="ARBA00010752"/>
    </source>
</evidence>
<dbReference type="GO" id="GO:0003887">
    <property type="term" value="F:DNA-directed DNA polymerase activity"/>
    <property type="evidence" value="ECO:0007669"/>
    <property type="project" value="UniProtKB-UniRule"/>
</dbReference>
<dbReference type="Pfam" id="PF00712">
    <property type="entry name" value="DNA_pol3_beta"/>
    <property type="match status" value="1"/>
</dbReference>
<keyword evidence="8" id="KW-0238">DNA-binding</keyword>
<dbReference type="InterPro" id="IPR022635">
    <property type="entry name" value="DNA_polIII_beta_C"/>
</dbReference>
<comment type="subcellular location">
    <subcellularLocation>
        <location evidence="1 9">Cytoplasm</location>
    </subcellularLocation>
</comment>
<dbReference type="NCBIfam" id="TIGR00663">
    <property type="entry name" value="dnan"/>
    <property type="match status" value="1"/>
</dbReference>
<dbReference type="EMBL" id="AP019367">
    <property type="protein sequence ID" value="BBH49415.1"/>
    <property type="molecule type" value="Genomic_DNA"/>
</dbReference>
<evidence type="ECO:0000259" key="12">
    <source>
        <dbReference type="Pfam" id="PF02768"/>
    </source>
</evidence>
<evidence type="ECO:0000259" key="10">
    <source>
        <dbReference type="Pfam" id="PF00712"/>
    </source>
</evidence>
<sequence length="367" mass="39614">MRFTVSQSSLAKALSVVSKGIASHSTIPVLGGILMRASNGTLEMQTSDLDTSIRHKIAANVEEEGETVISGRMLSNVVKNLQDAAVTFDGGEGTINVTCDKSSFHLNTLNASEFPSFPEIAMERSVELPCDALSEMVDKVYKVTSRDTSRPVLAGILLNVEENCVRLVATDSYRLVVCDTNVETSSLEGTFEMIIPGTAFHDVLSLPSDSATVIIGATTNQVIFVSGNTTYVSRRIEGTFPNYKQLLPSSCLTTMRTKVADLAGALRRVSSIATSNSAVRFDVDPDAGLVTLSSTSPDQGDAREQVNVEVEGEANSICMNYRYVGDCVGALSQDSEVTLELQQSMRPGVFKSYGKINYLYLLMPVRM</sequence>
<evidence type="ECO:0000256" key="3">
    <source>
        <dbReference type="ARBA" id="ARBA00022490"/>
    </source>
</evidence>
<dbReference type="PANTHER" id="PTHR30478:SF0">
    <property type="entry name" value="BETA SLIDING CLAMP"/>
    <property type="match status" value="1"/>
</dbReference>
<dbReference type="InterPro" id="IPR022634">
    <property type="entry name" value="DNA_polIII_beta_N"/>
</dbReference>
<feature type="domain" description="DNA polymerase III beta sliding clamp central" evidence="11">
    <location>
        <begin position="128"/>
        <end position="242"/>
    </location>
</feature>
<organism evidence="13 14">
    <name type="scientific">Parolsenella catena</name>
    <dbReference type="NCBI Taxonomy" id="2003188"/>
    <lineage>
        <taxon>Bacteria</taxon>
        <taxon>Bacillati</taxon>
        <taxon>Actinomycetota</taxon>
        <taxon>Coriobacteriia</taxon>
        <taxon>Coriobacteriales</taxon>
        <taxon>Atopobiaceae</taxon>
        <taxon>Parolsenella</taxon>
    </lineage>
</organism>
<dbReference type="GO" id="GO:0003677">
    <property type="term" value="F:DNA binding"/>
    <property type="evidence" value="ECO:0007669"/>
    <property type="project" value="UniProtKB-UniRule"/>
</dbReference>
<dbReference type="SUPFAM" id="SSF55979">
    <property type="entry name" value="DNA clamp"/>
    <property type="match status" value="3"/>
</dbReference>